<gene>
    <name evidence="8" type="ORF">GIS00_18050</name>
</gene>
<feature type="transmembrane region" description="Helical" evidence="7">
    <location>
        <begin position="149"/>
        <end position="174"/>
    </location>
</feature>
<dbReference type="GO" id="GO:0005886">
    <property type="term" value="C:plasma membrane"/>
    <property type="evidence" value="ECO:0007669"/>
    <property type="project" value="UniProtKB-SubCell"/>
</dbReference>
<dbReference type="AlphaFoldDB" id="A0A7K1FNU9"/>
<feature type="transmembrane region" description="Helical" evidence="7">
    <location>
        <begin position="449"/>
        <end position="472"/>
    </location>
</feature>
<feature type="transmembrane region" description="Helical" evidence="7">
    <location>
        <begin position="424"/>
        <end position="443"/>
    </location>
</feature>
<keyword evidence="3" id="KW-1003">Cell membrane</keyword>
<protein>
    <submittedName>
        <fullName evidence="8">Oligosaccharide flippase family protein</fullName>
    </submittedName>
</protein>
<dbReference type="Pfam" id="PF13440">
    <property type="entry name" value="Polysacc_synt_3"/>
    <property type="match status" value="1"/>
</dbReference>
<evidence type="ECO:0000313" key="8">
    <source>
        <dbReference type="EMBL" id="MTD15841.1"/>
    </source>
</evidence>
<keyword evidence="4 7" id="KW-0812">Transmembrane</keyword>
<evidence type="ECO:0000256" key="2">
    <source>
        <dbReference type="ARBA" id="ARBA00007430"/>
    </source>
</evidence>
<comment type="similarity">
    <text evidence="2">Belongs to the polysaccharide synthase family.</text>
</comment>
<dbReference type="PANTHER" id="PTHR30250">
    <property type="entry name" value="PST FAMILY PREDICTED COLANIC ACID TRANSPORTER"/>
    <property type="match status" value="1"/>
</dbReference>
<reference evidence="8 9" key="1">
    <citation type="submission" date="2019-11" db="EMBL/GenBank/DDBJ databases">
        <authorList>
            <person name="Jiang L.-Q."/>
        </authorList>
    </citation>
    <scope>NUCLEOTIDE SEQUENCE [LARGE SCALE GENOMIC DNA]</scope>
    <source>
        <strain evidence="8 9">YIM 132087</strain>
    </source>
</reference>
<feature type="transmembrane region" description="Helical" evidence="7">
    <location>
        <begin position="484"/>
        <end position="502"/>
    </location>
</feature>
<evidence type="ECO:0000313" key="9">
    <source>
        <dbReference type="Proteomes" id="UP000460221"/>
    </source>
</evidence>
<feature type="transmembrane region" description="Helical" evidence="7">
    <location>
        <begin position="508"/>
        <end position="530"/>
    </location>
</feature>
<feature type="transmembrane region" description="Helical" evidence="7">
    <location>
        <begin position="391"/>
        <end position="415"/>
    </location>
</feature>
<feature type="transmembrane region" description="Helical" evidence="7">
    <location>
        <begin position="212"/>
        <end position="233"/>
    </location>
</feature>
<comment type="caution">
    <text evidence="8">The sequence shown here is derived from an EMBL/GenBank/DDBJ whole genome shotgun (WGS) entry which is preliminary data.</text>
</comment>
<accession>A0A7K1FNU9</accession>
<feature type="transmembrane region" description="Helical" evidence="7">
    <location>
        <begin position="239"/>
        <end position="261"/>
    </location>
</feature>
<dbReference type="Proteomes" id="UP000460221">
    <property type="component" value="Unassembled WGS sequence"/>
</dbReference>
<evidence type="ECO:0000256" key="5">
    <source>
        <dbReference type="ARBA" id="ARBA00022989"/>
    </source>
</evidence>
<keyword evidence="6 7" id="KW-0472">Membrane</keyword>
<organism evidence="8 9">
    <name type="scientific">Nakamurella alba</name>
    <dbReference type="NCBI Taxonomy" id="2665158"/>
    <lineage>
        <taxon>Bacteria</taxon>
        <taxon>Bacillati</taxon>
        <taxon>Actinomycetota</taxon>
        <taxon>Actinomycetes</taxon>
        <taxon>Nakamurellales</taxon>
        <taxon>Nakamurellaceae</taxon>
        <taxon>Nakamurella</taxon>
    </lineage>
</organism>
<keyword evidence="5 7" id="KW-1133">Transmembrane helix</keyword>
<dbReference type="EMBL" id="WLYK01000008">
    <property type="protein sequence ID" value="MTD15841.1"/>
    <property type="molecule type" value="Genomic_DNA"/>
</dbReference>
<proteinExistence type="inferred from homology"/>
<comment type="subcellular location">
    <subcellularLocation>
        <location evidence="1">Cell membrane</location>
        <topology evidence="1">Multi-pass membrane protein</topology>
    </subcellularLocation>
</comment>
<evidence type="ECO:0000256" key="4">
    <source>
        <dbReference type="ARBA" id="ARBA00022692"/>
    </source>
</evidence>
<evidence type="ECO:0000256" key="7">
    <source>
        <dbReference type="SAM" id="Phobius"/>
    </source>
</evidence>
<evidence type="ECO:0000256" key="3">
    <source>
        <dbReference type="ARBA" id="ARBA00022475"/>
    </source>
</evidence>
<dbReference type="InterPro" id="IPR050833">
    <property type="entry name" value="Poly_Biosynth_Transport"/>
</dbReference>
<dbReference type="CDD" id="cd13127">
    <property type="entry name" value="MATE_tuaB_like"/>
    <property type="match status" value="1"/>
</dbReference>
<dbReference type="RefSeq" id="WP_154769861.1">
    <property type="nucleotide sequence ID" value="NZ_WLYK01000008.1"/>
</dbReference>
<keyword evidence="9" id="KW-1185">Reference proteome</keyword>
<evidence type="ECO:0000256" key="1">
    <source>
        <dbReference type="ARBA" id="ARBA00004651"/>
    </source>
</evidence>
<evidence type="ECO:0000256" key="6">
    <source>
        <dbReference type="ARBA" id="ARBA00023136"/>
    </source>
</evidence>
<feature type="transmembrane region" description="Helical" evidence="7">
    <location>
        <begin position="180"/>
        <end position="200"/>
    </location>
</feature>
<sequence>MSEIRDTARDPGVPGEPVTGPAAVVAAEAVTVPEPDPVVTEGTMPVAATAATAATEATVASPDPEAIPPGGLARATSRGVLVTLGGQWGRTVVQTVSTVLLARLLVPEDFGLVAMVTAIVGVADLLRDFGLSGAIVQVKKISSELWSSLVWLSLGLGAICMVVVAACAPLIAALYGEPRLTVLVLVLSPGLLINGLCMPLQTKLQRELRFSTLASIDVLSMLFGVTASIAGALLGWGVWSLVLLTGVGVVYRLIALIRVAWPKVGRPRINREVMPFVGTGANIFGVQLLNYAARNIDNIVVGRFGGAALLGLYSRAYNLLLLPLSQLNGPLTRVALPVLSRLQDDHERYRRYVRSALLVIGYLACPVFAVAAGVAVPLVEVLLGDEWSRAGTIFSLLAIAGVAQAFGNIQGWLYISLGRTRKQLVYYVVTRPIVIASFFLGYWWDEVEGLALCYGVVSLLLLWPGFRMAISGTAVTGADVLKPVLRPASLAVPCFLVSWGVAHVVGDIAILQLLAGGLAGVLVLALLCLLPGFRGDVKQILAFVRTVRNPRNG</sequence>
<feature type="transmembrane region" description="Helical" evidence="7">
    <location>
        <begin position="356"/>
        <end position="379"/>
    </location>
</feature>
<dbReference type="PANTHER" id="PTHR30250:SF10">
    <property type="entry name" value="LIPOPOLYSACCHARIDE BIOSYNTHESIS PROTEIN WZXC"/>
    <property type="match status" value="1"/>
</dbReference>
<name>A0A7K1FNU9_9ACTN</name>